<reference evidence="2" key="1">
    <citation type="journal article" date="2020" name="Stud. Mycol.">
        <title>101 Dothideomycetes genomes: a test case for predicting lifestyles and emergence of pathogens.</title>
        <authorList>
            <person name="Haridas S."/>
            <person name="Albert R."/>
            <person name="Binder M."/>
            <person name="Bloem J."/>
            <person name="Labutti K."/>
            <person name="Salamov A."/>
            <person name="Andreopoulos B."/>
            <person name="Baker S."/>
            <person name="Barry K."/>
            <person name="Bills G."/>
            <person name="Bluhm B."/>
            <person name="Cannon C."/>
            <person name="Castanera R."/>
            <person name="Culley D."/>
            <person name="Daum C."/>
            <person name="Ezra D."/>
            <person name="Gonzalez J."/>
            <person name="Henrissat B."/>
            <person name="Kuo A."/>
            <person name="Liang C."/>
            <person name="Lipzen A."/>
            <person name="Lutzoni F."/>
            <person name="Magnuson J."/>
            <person name="Mondo S."/>
            <person name="Nolan M."/>
            <person name="Ohm R."/>
            <person name="Pangilinan J."/>
            <person name="Park H.-J."/>
            <person name="Ramirez L."/>
            <person name="Alfaro M."/>
            <person name="Sun H."/>
            <person name="Tritt A."/>
            <person name="Yoshinaga Y."/>
            <person name="Zwiers L.-H."/>
            <person name="Turgeon B."/>
            <person name="Goodwin S."/>
            <person name="Spatafora J."/>
            <person name="Crous P."/>
            <person name="Grigoriev I."/>
        </authorList>
    </citation>
    <scope>NUCLEOTIDE SEQUENCE</scope>
    <source>
        <strain evidence="2">CBS 260.36</strain>
    </source>
</reference>
<keyword evidence="3" id="KW-1185">Reference proteome</keyword>
<dbReference type="OrthoDB" id="3946750at2759"/>
<feature type="compositionally biased region" description="Polar residues" evidence="1">
    <location>
        <begin position="263"/>
        <end position="291"/>
    </location>
</feature>
<evidence type="ECO:0000313" key="2">
    <source>
        <dbReference type="EMBL" id="KAF2152088.1"/>
    </source>
</evidence>
<feature type="compositionally biased region" description="Polar residues" evidence="1">
    <location>
        <begin position="559"/>
        <end position="583"/>
    </location>
</feature>
<feature type="compositionally biased region" description="Low complexity" evidence="1">
    <location>
        <begin position="326"/>
        <end position="335"/>
    </location>
</feature>
<evidence type="ECO:0000256" key="1">
    <source>
        <dbReference type="SAM" id="MobiDB-lite"/>
    </source>
</evidence>
<protein>
    <submittedName>
        <fullName evidence="2">Uncharacterized protein</fullName>
    </submittedName>
</protein>
<feature type="compositionally biased region" description="Basic and acidic residues" evidence="1">
    <location>
        <begin position="605"/>
        <end position="615"/>
    </location>
</feature>
<feature type="compositionally biased region" description="Polar residues" evidence="1">
    <location>
        <begin position="167"/>
        <end position="192"/>
    </location>
</feature>
<organism evidence="2 3">
    <name type="scientific">Myriangium duriaei CBS 260.36</name>
    <dbReference type="NCBI Taxonomy" id="1168546"/>
    <lineage>
        <taxon>Eukaryota</taxon>
        <taxon>Fungi</taxon>
        <taxon>Dikarya</taxon>
        <taxon>Ascomycota</taxon>
        <taxon>Pezizomycotina</taxon>
        <taxon>Dothideomycetes</taxon>
        <taxon>Dothideomycetidae</taxon>
        <taxon>Myriangiales</taxon>
        <taxon>Myriangiaceae</taxon>
        <taxon>Myriangium</taxon>
    </lineage>
</organism>
<feature type="compositionally biased region" description="Polar residues" evidence="1">
    <location>
        <begin position="226"/>
        <end position="241"/>
    </location>
</feature>
<feature type="region of interest" description="Disordered" evidence="1">
    <location>
        <begin position="1134"/>
        <end position="1171"/>
    </location>
</feature>
<accession>A0A9P4J465</accession>
<dbReference type="AlphaFoldDB" id="A0A9P4J465"/>
<proteinExistence type="predicted"/>
<feature type="region of interest" description="Disordered" evidence="1">
    <location>
        <begin position="208"/>
        <end position="293"/>
    </location>
</feature>
<dbReference type="EMBL" id="ML996087">
    <property type="protein sequence ID" value="KAF2152088.1"/>
    <property type="molecule type" value="Genomic_DNA"/>
</dbReference>
<evidence type="ECO:0000313" key="3">
    <source>
        <dbReference type="Proteomes" id="UP000799439"/>
    </source>
</evidence>
<sequence length="1274" mass="142360">MLVSQLSAAGSVQRLGRPKLSAIQVNAALTLVACGQRRHFWRNRRQWESPLDPEFLLFHRKRHQRARAALRDALRRRSKWLYGAREASHWSKKFKGWPTSEQEHRKGGDTQNDYELSSGEKRWKKRVDAVKKLADSDPYRAIFGRSLDPSWSSSMWNSILPKRAGVQTDSSTQAYSNDLKSNSEIPGSSPDFSSAYRDSKGKIYAESSSFSYSSSREPGKAPVIKASSSKWDSDSNATTTYHFDPVTNRMVSDQPVDHESVSGKPTSSVDIPVKNSSKSSNASYPTSSTADSLRASMDRRFEAQSQNVDQQIEEARQALGKEAMSKIKQAPSSSKSSKKTPQNIRDALSVLDGYSDKPIGMQTSFATEKEAKGSNYQSLAEEISGANANVEQPDGYSTRPMGMQSSYSTERKAGEDYLSEEIASKNKAVDVEDGYSKDPIGMQTSYSAEQRSDKLPLDQELSSNTAPVDLEDGYSREPIGMQTSYSSETHSSQPSLDHELSHNIVPVDTDDGYSKKPIGMQTSYSTESNSDQPSLDQELSSNTRAVDVDDGYSKEPIGMQTSYSTETHSNRPSLDQELSSNTKPIELDDGYSKKPIGMQTSYSGETHDALEQEISKREIPVDVEDGYSKAPIGMQTSFSGEQHDALEQEISRREIPVDVEDGYSKSPIGMQTSFTEERQAITDHKQIPLDQEISENVVAREIPDGYSNEPIGMQTSYRHEQEDIESHLRKPLEEEILHPTEVPFDDGYSNKPMGMQTNFETEQQDIADHKRLPLEEEINAKPVDEDDGYTNKAFGLQNTFEKEQEDVKKGRPSLEEEIELNDRLAVEANLGLAGQYKDGYTNQRRGLQTSYGQEYDDYAGGKRVSLEEELRSGRIASKAWRDHSQQTPRGLQFLYGQESQQYQPPLDPTVHRQKIAAREMLENEVEAQKFAMRSHETSHTGSMSQTISKRPFHAAADGSGRPLQGEGDMSGDVARFANRDKWYKQNSSNSNEVMIQEIVRICADNGLLGQHNELQKVQERLLGKLRSLEDRLKTEPRTRSEQDIGDSFKWAEPPSYKILAYDSGNDAIQTVTTTSRFSDKERPISVPKAMSKVREPARFVSHFAGLQKDGYQAIYASDDLLVLRKAQYLSEHKDAPASAAEPSLAAPSVNPVDGTARQPATGNFASPTGFVNHDPIFPIEAEGRAAEHSQLPDSEIQDGIYYRHYPRVRRQEPVFSGRRINDDGHHRQRGYRRERRAAWKRRVRFAVSVGATSAVVVYALGVGAELAKDKNGGA</sequence>
<dbReference type="Proteomes" id="UP000799439">
    <property type="component" value="Unassembled WGS sequence"/>
</dbReference>
<feature type="compositionally biased region" description="Low complexity" evidence="1">
    <location>
        <begin position="1136"/>
        <end position="1148"/>
    </location>
</feature>
<name>A0A9P4J465_9PEZI</name>
<gene>
    <name evidence="2" type="ORF">K461DRAFT_279614</name>
</gene>
<feature type="region of interest" description="Disordered" evidence="1">
    <location>
        <begin position="166"/>
        <end position="195"/>
    </location>
</feature>
<feature type="compositionally biased region" description="Polar residues" evidence="1">
    <location>
        <begin position="481"/>
        <end position="495"/>
    </location>
</feature>
<feature type="region of interest" description="Disordered" evidence="1">
    <location>
        <begin position="96"/>
        <end position="118"/>
    </location>
</feature>
<feature type="region of interest" description="Disordered" evidence="1">
    <location>
        <begin position="429"/>
        <end position="615"/>
    </location>
</feature>
<comment type="caution">
    <text evidence="2">The sequence shown here is derived from an EMBL/GenBank/DDBJ whole genome shotgun (WGS) entry which is preliminary data.</text>
</comment>
<feature type="region of interest" description="Disordered" evidence="1">
    <location>
        <begin position="320"/>
        <end position="342"/>
    </location>
</feature>
<feature type="compositionally biased region" description="Polar residues" evidence="1">
    <location>
        <begin position="520"/>
        <end position="544"/>
    </location>
</feature>